<dbReference type="AlphaFoldDB" id="A0A284SB28"/>
<evidence type="ECO:0000256" key="6">
    <source>
        <dbReference type="ARBA" id="ARBA00022842"/>
    </source>
</evidence>
<comment type="cofactor">
    <cofactor evidence="1">
        <name>Mg(2+)</name>
        <dbReference type="ChEBI" id="CHEBI:18420"/>
    </cofactor>
</comment>
<dbReference type="OrthoDB" id="3023784at2759"/>
<dbReference type="GO" id="GO:0004337">
    <property type="term" value="F:(2E,6E)-farnesyl diphosphate synthase activity"/>
    <property type="evidence" value="ECO:0007669"/>
    <property type="project" value="UniProtKB-EC"/>
</dbReference>
<dbReference type="EC" id="2.5.1.1" evidence="3"/>
<dbReference type="Proteomes" id="UP000219338">
    <property type="component" value="Unassembled WGS sequence"/>
</dbReference>
<name>A0A284SB28_ARMOS</name>
<reference evidence="12" key="1">
    <citation type="journal article" date="2017" name="Nat. Ecol. Evol.">
        <title>Genome expansion and lineage-specific genetic innovations in the forest pathogenic fungi Armillaria.</title>
        <authorList>
            <person name="Sipos G."/>
            <person name="Prasanna A.N."/>
            <person name="Walter M.C."/>
            <person name="O'Connor E."/>
            <person name="Balint B."/>
            <person name="Krizsan K."/>
            <person name="Kiss B."/>
            <person name="Hess J."/>
            <person name="Varga T."/>
            <person name="Slot J."/>
            <person name="Riley R."/>
            <person name="Boka B."/>
            <person name="Rigling D."/>
            <person name="Barry K."/>
            <person name="Lee J."/>
            <person name="Mihaltcheva S."/>
            <person name="LaButti K."/>
            <person name="Lipzen A."/>
            <person name="Waldron R."/>
            <person name="Moloney N.M."/>
            <person name="Sperisen C."/>
            <person name="Kredics L."/>
            <person name="Vagvoelgyi C."/>
            <person name="Patrignani A."/>
            <person name="Fitzpatrick D."/>
            <person name="Nagy I."/>
            <person name="Doyle S."/>
            <person name="Anderson J.B."/>
            <person name="Grigoriev I.V."/>
            <person name="Gueldener U."/>
            <person name="Muensterkoetter M."/>
            <person name="Nagy L.G."/>
        </authorList>
    </citation>
    <scope>NUCLEOTIDE SEQUENCE [LARGE SCALE GENOMIC DNA]</scope>
    <source>
        <strain evidence="12">C18/9</strain>
    </source>
</reference>
<evidence type="ECO:0000313" key="12">
    <source>
        <dbReference type="Proteomes" id="UP000219338"/>
    </source>
</evidence>
<dbReference type="GO" id="GO:0004161">
    <property type="term" value="F:dimethylallyltranstransferase activity"/>
    <property type="evidence" value="ECO:0007669"/>
    <property type="project" value="UniProtKB-EC"/>
</dbReference>
<accession>A0A284SB28</accession>
<dbReference type="GO" id="GO:0045337">
    <property type="term" value="P:farnesyl diphosphate biosynthetic process"/>
    <property type="evidence" value="ECO:0007669"/>
    <property type="project" value="TreeGrafter"/>
</dbReference>
<keyword evidence="5" id="KW-0479">Metal-binding</keyword>
<dbReference type="GO" id="GO:0046872">
    <property type="term" value="F:metal ion binding"/>
    <property type="evidence" value="ECO:0007669"/>
    <property type="project" value="UniProtKB-KW"/>
</dbReference>
<organism evidence="11 12">
    <name type="scientific">Armillaria ostoyae</name>
    <name type="common">Armillaria root rot fungus</name>
    <dbReference type="NCBI Taxonomy" id="47428"/>
    <lineage>
        <taxon>Eukaryota</taxon>
        <taxon>Fungi</taxon>
        <taxon>Dikarya</taxon>
        <taxon>Basidiomycota</taxon>
        <taxon>Agaricomycotina</taxon>
        <taxon>Agaricomycetes</taxon>
        <taxon>Agaricomycetidae</taxon>
        <taxon>Agaricales</taxon>
        <taxon>Marasmiineae</taxon>
        <taxon>Physalacriaceae</taxon>
        <taxon>Armillaria</taxon>
    </lineage>
</organism>
<evidence type="ECO:0000256" key="4">
    <source>
        <dbReference type="ARBA" id="ARBA00022679"/>
    </source>
</evidence>
<dbReference type="InterPro" id="IPR033749">
    <property type="entry name" value="Polyprenyl_synt_CS"/>
</dbReference>
<dbReference type="EC" id="2.5.1.10" evidence="2"/>
<dbReference type="InterPro" id="IPR000092">
    <property type="entry name" value="Polyprenyl_synt"/>
</dbReference>
<evidence type="ECO:0000256" key="8">
    <source>
        <dbReference type="ARBA" id="ARBA00032424"/>
    </source>
</evidence>
<keyword evidence="6" id="KW-0460">Magnesium</keyword>
<dbReference type="EMBL" id="FUEG01000055">
    <property type="protein sequence ID" value="SJL18217.1"/>
    <property type="molecule type" value="Genomic_DNA"/>
</dbReference>
<dbReference type="InterPro" id="IPR039702">
    <property type="entry name" value="FPS1-like"/>
</dbReference>
<dbReference type="SUPFAM" id="SSF48576">
    <property type="entry name" value="Terpenoid synthases"/>
    <property type="match status" value="1"/>
</dbReference>
<keyword evidence="4" id="KW-0808">Transferase</keyword>
<dbReference type="PANTHER" id="PTHR11525">
    <property type="entry name" value="FARNESYL-PYROPHOSPHATE SYNTHETASE"/>
    <property type="match status" value="1"/>
</dbReference>
<evidence type="ECO:0000256" key="1">
    <source>
        <dbReference type="ARBA" id="ARBA00001946"/>
    </source>
</evidence>
<evidence type="ECO:0000256" key="9">
    <source>
        <dbReference type="ARBA" id="ARBA00032448"/>
    </source>
</evidence>
<evidence type="ECO:0000256" key="7">
    <source>
        <dbReference type="ARBA" id="ARBA00032380"/>
    </source>
</evidence>
<evidence type="ECO:0000313" key="11">
    <source>
        <dbReference type="EMBL" id="SJL18217.1"/>
    </source>
</evidence>
<gene>
    <name evidence="11" type="ORF">ARMOST_21795</name>
</gene>
<evidence type="ECO:0000256" key="5">
    <source>
        <dbReference type="ARBA" id="ARBA00022723"/>
    </source>
</evidence>
<dbReference type="InterPro" id="IPR008949">
    <property type="entry name" value="Isoprenoid_synthase_dom_sf"/>
</dbReference>
<sequence length="106" mass="11531">MSTLLWGRRYADGTDLVILAPRHILSANGSVIEMSVGNLDYNVPGSKLNRGMSVVDTTKITKGTSLTDDEYLKAAVLGWGTELLQALFLVSDDMMDSPITRRGQPC</sequence>
<proteinExistence type="predicted"/>
<dbReference type="STRING" id="47428.A0A284SB28"/>
<evidence type="ECO:0000256" key="10">
    <source>
        <dbReference type="ARBA" id="ARBA00032873"/>
    </source>
</evidence>
<keyword evidence="12" id="KW-1185">Reference proteome</keyword>
<dbReference type="PROSITE" id="PS00723">
    <property type="entry name" value="POLYPRENYL_SYNTHASE_1"/>
    <property type="match status" value="1"/>
</dbReference>
<dbReference type="GO" id="GO:0005737">
    <property type="term" value="C:cytoplasm"/>
    <property type="evidence" value="ECO:0007669"/>
    <property type="project" value="TreeGrafter"/>
</dbReference>
<dbReference type="PANTHER" id="PTHR11525:SF0">
    <property type="entry name" value="FARNESYL PYROPHOSPHATE SYNTHASE"/>
    <property type="match status" value="1"/>
</dbReference>
<evidence type="ECO:0000256" key="3">
    <source>
        <dbReference type="ARBA" id="ARBA00012833"/>
    </source>
</evidence>
<dbReference type="Pfam" id="PF00348">
    <property type="entry name" value="polyprenyl_synt"/>
    <property type="match status" value="1"/>
</dbReference>
<dbReference type="Gene3D" id="1.10.600.10">
    <property type="entry name" value="Farnesyl Diphosphate Synthase"/>
    <property type="match status" value="1"/>
</dbReference>
<evidence type="ECO:0000256" key="2">
    <source>
        <dbReference type="ARBA" id="ARBA00012439"/>
    </source>
</evidence>
<protein>
    <recommendedName>
        <fullName evidence="10">(2E,6E)-farnesyl diphosphate synthase</fullName>
        <ecNumber evidence="3">2.5.1.1</ecNumber>
        <ecNumber evidence="2">2.5.1.10</ecNumber>
    </recommendedName>
    <alternativeName>
        <fullName evidence="9">Dimethylallyltranstransferase</fullName>
    </alternativeName>
    <alternativeName>
        <fullName evidence="8">Farnesyl diphosphate synthase</fullName>
    </alternativeName>
    <alternativeName>
        <fullName evidence="7">Geranyltranstransferase</fullName>
    </alternativeName>
</protein>